<dbReference type="GO" id="GO:0004565">
    <property type="term" value="F:beta-galactosidase activity"/>
    <property type="evidence" value="ECO:0007669"/>
    <property type="project" value="UniProtKB-EC"/>
</dbReference>
<reference evidence="14 15" key="1">
    <citation type="submission" date="2017-01" db="EMBL/GenBank/DDBJ databases">
        <authorList>
            <person name="Erauso G."/>
        </authorList>
    </citation>
    <scope>NUCLEOTIDE SEQUENCE [LARGE SCALE GENOMIC DNA]</scope>
    <source>
        <strain evidence="14">MESINF1</strain>
    </source>
</reference>
<sequence length="618" mass="71488">MNWFGAAYYPEHWPRERWREDARVMAYLGINVVRIGEFSWGVVEKRPGQIDFTLLDEAIDALYSEGIRIIMGTPTAAPPSWLLKKYPGVLRMDGDRRTPVAAGRRQYCFNSPRYRIETERIVSAYVDHYGKDHRIIAWQADNEYGCHGSTLCYCRNCAGAFREWLRERYGTLDNLNQSWGTVFWSHTYGDWEEINPPKPGPVSPNPSLVLDYRRFSSDSAIEYHDIHKEIIKKSSKAPLTHNLMVNFTDIDYRKLARKIDFVSWDNYVAGEYDPDLQALNHDLMRSLKKAPFLVMEQQPGRVNWRSVNNAYPSEQLAFWIKQSVAHGAFGSLVFRYRQFPFGAEQFHGGLLNYDGTMTERARVFAETIKELRNWKIEDPQKEAAIYIDYENFWIGETDNLNGNFRFLFDSILPIYKAFRNFGYNVDFLFPGESPQSYSFVAIPSAFKLDEDFVRDLLKFKGKIFITAMTAQKDQNNNIRVQKADDFQLLTGIHVVDFGGLEGPIKVSSCKNVFDCDFVAEEIEVLNGCQTVARYIDGPFKGKPAVTVKENCYYVGTIPDVESIKRIFLEASIERKAEGSARLLSMRSYRVILNPYPYSLRLKIGEEIHSLKQYEVKRI</sequence>
<feature type="binding site" evidence="10">
    <location>
        <position position="304"/>
    </location>
    <ligand>
        <name>substrate</name>
    </ligand>
</feature>
<dbReference type="InterPro" id="IPR017853">
    <property type="entry name" value="GH"/>
</dbReference>
<feature type="binding site" evidence="11">
    <location>
        <position position="157"/>
    </location>
    <ligand>
        <name>Zn(2+)</name>
        <dbReference type="ChEBI" id="CHEBI:29105"/>
    </ligand>
</feature>
<organism evidence="14 15">
    <name type="scientific">Mesotoga infera</name>
    <dbReference type="NCBI Taxonomy" id="1236046"/>
    <lineage>
        <taxon>Bacteria</taxon>
        <taxon>Thermotogati</taxon>
        <taxon>Thermotogota</taxon>
        <taxon>Thermotogae</taxon>
        <taxon>Kosmotogales</taxon>
        <taxon>Kosmotogaceae</taxon>
        <taxon>Mesotoga</taxon>
    </lineage>
</organism>
<dbReference type="GO" id="GO:0046872">
    <property type="term" value="F:metal ion binding"/>
    <property type="evidence" value="ECO:0007669"/>
    <property type="project" value="UniProtKB-KW"/>
</dbReference>
<feature type="domain" description="Beta-galactosidase trimerisation" evidence="13">
    <location>
        <begin position="382"/>
        <end position="568"/>
    </location>
</feature>
<accession>A0A7Z7LGX8</accession>
<dbReference type="Proteomes" id="UP000250796">
    <property type="component" value="Chromosome MESINF"/>
</dbReference>
<dbReference type="RefSeq" id="WP_169700101.1">
    <property type="nucleotide sequence ID" value="NZ_LS974202.1"/>
</dbReference>
<dbReference type="PANTHER" id="PTHR36447:SF2">
    <property type="entry name" value="BETA-GALACTOSIDASE YESZ"/>
    <property type="match status" value="1"/>
</dbReference>
<feature type="active site" description="Nucleophile" evidence="9">
    <location>
        <position position="296"/>
    </location>
</feature>
<dbReference type="InterPro" id="IPR029062">
    <property type="entry name" value="Class_I_gatase-like"/>
</dbReference>
<keyword evidence="15" id="KW-1185">Reference proteome</keyword>
<evidence type="ECO:0000256" key="3">
    <source>
        <dbReference type="ARBA" id="ARBA00012756"/>
    </source>
</evidence>
<dbReference type="PIRSF" id="PIRSF001084">
    <property type="entry name" value="B-galactosidase"/>
    <property type="match status" value="1"/>
</dbReference>
<evidence type="ECO:0000256" key="1">
    <source>
        <dbReference type="ARBA" id="ARBA00001412"/>
    </source>
</evidence>
<evidence type="ECO:0000256" key="10">
    <source>
        <dbReference type="PIRSR" id="PIRSR001084-2"/>
    </source>
</evidence>
<dbReference type="PANTHER" id="PTHR36447">
    <property type="entry name" value="BETA-GALACTOSIDASE GANA"/>
    <property type="match status" value="1"/>
</dbReference>
<dbReference type="EC" id="3.2.1.23" evidence="3 8"/>
<name>A0A7Z7LGX8_9BACT</name>
<dbReference type="Gene3D" id="3.40.50.880">
    <property type="match status" value="1"/>
</dbReference>
<keyword evidence="4 11" id="KW-0479">Metal-binding</keyword>
<feature type="active site" description="Proton donor" evidence="9">
    <location>
        <position position="143"/>
    </location>
</feature>
<dbReference type="GO" id="GO:0005975">
    <property type="term" value="P:carbohydrate metabolic process"/>
    <property type="evidence" value="ECO:0007669"/>
    <property type="project" value="InterPro"/>
</dbReference>
<dbReference type="InterPro" id="IPR013738">
    <property type="entry name" value="Beta_galactosidase_Trimer"/>
</dbReference>
<evidence type="ECO:0000256" key="5">
    <source>
        <dbReference type="ARBA" id="ARBA00022801"/>
    </source>
</evidence>
<evidence type="ECO:0000313" key="14">
    <source>
        <dbReference type="EMBL" id="SSC13924.1"/>
    </source>
</evidence>
<keyword evidence="6 11" id="KW-0862">Zinc</keyword>
<feature type="domain" description="Glycoside hydrolase family 42 N-terminal" evidence="12">
    <location>
        <begin position="8"/>
        <end position="373"/>
    </location>
</feature>
<feature type="binding site" evidence="10">
    <location>
        <position position="104"/>
    </location>
    <ligand>
        <name>substrate</name>
    </ligand>
</feature>
<dbReference type="Gene3D" id="3.20.20.80">
    <property type="entry name" value="Glycosidases"/>
    <property type="match status" value="1"/>
</dbReference>
<dbReference type="SUPFAM" id="SSF52317">
    <property type="entry name" value="Class I glutamine amidotransferase-like"/>
    <property type="match status" value="1"/>
</dbReference>
<dbReference type="CDD" id="cd03143">
    <property type="entry name" value="A4_beta-galactosidase_middle_domain"/>
    <property type="match status" value="1"/>
</dbReference>
<comment type="catalytic activity">
    <reaction evidence="1 8">
        <text>Hydrolysis of terminal non-reducing beta-D-galactose residues in beta-D-galactosides.</text>
        <dbReference type="EC" id="3.2.1.23"/>
    </reaction>
</comment>
<evidence type="ECO:0000256" key="11">
    <source>
        <dbReference type="PIRSR" id="PIRSR001084-3"/>
    </source>
</evidence>
<dbReference type="SUPFAM" id="SSF51445">
    <property type="entry name" value="(Trans)glycosidases"/>
    <property type="match status" value="1"/>
</dbReference>
<keyword evidence="5 8" id="KW-0378">Hydrolase</keyword>
<proteinExistence type="inferred from homology"/>
<dbReference type="KEGG" id="minf:MESINF_2484"/>
<evidence type="ECO:0000259" key="13">
    <source>
        <dbReference type="Pfam" id="PF08532"/>
    </source>
</evidence>
<feature type="binding site" evidence="11">
    <location>
        <position position="108"/>
    </location>
    <ligand>
        <name>Zn(2+)</name>
        <dbReference type="ChEBI" id="CHEBI:29105"/>
    </ligand>
</feature>
<feature type="binding site" evidence="11">
    <location>
        <position position="152"/>
    </location>
    <ligand>
        <name>Zn(2+)</name>
        <dbReference type="ChEBI" id="CHEBI:29105"/>
    </ligand>
</feature>
<evidence type="ECO:0000313" key="15">
    <source>
        <dbReference type="Proteomes" id="UP000250796"/>
    </source>
</evidence>
<dbReference type="InterPro" id="IPR013529">
    <property type="entry name" value="Glyco_hydro_42_N"/>
</dbReference>
<evidence type="ECO:0000259" key="12">
    <source>
        <dbReference type="Pfam" id="PF02449"/>
    </source>
</evidence>
<dbReference type="AlphaFoldDB" id="A0A7Z7LGX8"/>
<evidence type="ECO:0000256" key="6">
    <source>
        <dbReference type="ARBA" id="ARBA00022833"/>
    </source>
</evidence>
<comment type="similarity">
    <text evidence="2 8">Belongs to the glycosyl hydrolase 42 family.</text>
</comment>
<evidence type="ECO:0000256" key="7">
    <source>
        <dbReference type="ARBA" id="ARBA00023295"/>
    </source>
</evidence>
<protein>
    <recommendedName>
        <fullName evidence="3 8">Beta-galactosidase</fullName>
        <shortName evidence="8">Beta-gal</shortName>
        <ecNumber evidence="3 8">3.2.1.23</ecNumber>
    </recommendedName>
</protein>
<evidence type="ECO:0000256" key="8">
    <source>
        <dbReference type="PIRNR" id="PIRNR001084"/>
    </source>
</evidence>
<dbReference type="InterPro" id="IPR003476">
    <property type="entry name" value="Glyco_hydro_42"/>
</dbReference>
<evidence type="ECO:0000256" key="2">
    <source>
        <dbReference type="ARBA" id="ARBA00005940"/>
    </source>
</evidence>
<gene>
    <name evidence="14" type="ORF">MESINF_2484</name>
</gene>
<evidence type="ECO:0000256" key="9">
    <source>
        <dbReference type="PIRSR" id="PIRSR001084-1"/>
    </source>
</evidence>
<dbReference type="EMBL" id="LS974202">
    <property type="protein sequence ID" value="SSC13924.1"/>
    <property type="molecule type" value="Genomic_DNA"/>
</dbReference>
<evidence type="ECO:0000256" key="4">
    <source>
        <dbReference type="ARBA" id="ARBA00022723"/>
    </source>
</evidence>
<dbReference type="Pfam" id="PF08532">
    <property type="entry name" value="Glyco_hydro_42M"/>
    <property type="match status" value="1"/>
</dbReference>
<feature type="binding site" evidence="11">
    <location>
        <position position="154"/>
    </location>
    <ligand>
        <name>Zn(2+)</name>
        <dbReference type="ChEBI" id="CHEBI:29105"/>
    </ligand>
</feature>
<dbReference type="GO" id="GO:0009341">
    <property type="term" value="C:beta-galactosidase complex"/>
    <property type="evidence" value="ECO:0007669"/>
    <property type="project" value="InterPro"/>
</dbReference>
<keyword evidence="7 8" id="KW-0326">Glycosidase</keyword>
<feature type="binding site" evidence="10">
    <location>
        <position position="142"/>
    </location>
    <ligand>
        <name>substrate</name>
    </ligand>
</feature>
<dbReference type="Pfam" id="PF02449">
    <property type="entry name" value="Glyco_hydro_42"/>
    <property type="match status" value="1"/>
</dbReference>